<protein>
    <submittedName>
        <fullName evidence="6">Substrate-binding domain-containing protein</fullName>
    </submittedName>
</protein>
<keyword evidence="3" id="KW-0732">Signal</keyword>
<sequence length="331" mass="35283">MPSSTISAFIAVLALLSSEQQTPDCIGLVTASGGDQFWREVEAGASAAAAEVELKLEVRSSFDDKDIAQQRVVIDELQTMACSTIVMAPNSPERAQDVAKLKQQGIRTIFIDRDFPAERATAILTDNYATGERAAIAMAAELPPGSAVGLLRLHKQVSSTSEREQGFIDGAQVAGLTVVLDDYIDTPQSDADSGATTAQQAAQLIASVPQLAGLFTPNESTTTAAVLARQSLAQPSTIVHIGVDSNKLLLKSLAQQELHSLFLQRPFLIGYQGVMAASKLQQGHALPDVILTEATYITTVDLQQPEIQALLRESDSRASSNNEPVEKPLTD</sequence>
<evidence type="ECO:0000256" key="2">
    <source>
        <dbReference type="ARBA" id="ARBA00007639"/>
    </source>
</evidence>
<dbReference type="GO" id="GO:0055085">
    <property type="term" value="P:transmembrane transport"/>
    <property type="evidence" value="ECO:0007669"/>
    <property type="project" value="UniProtKB-ARBA"/>
</dbReference>
<name>A0A8J6UH77_9GAMM</name>
<dbReference type="Proteomes" id="UP000638014">
    <property type="component" value="Unassembled WGS sequence"/>
</dbReference>
<feature type="domain" description="Periplasmic binding protein" evidence="5">
    <location>
        <begin position="26"/>
        <end position="283"/>
    </location>
</feature>
<dbReference type="InterPro" id="IPR025997">
    <property type="entry name" value="SBP_2_dom"/>
</dbReference>
<evidence type="ECO:0000256" key="3">
    <source>
        <dbReference type="ARBA" id="ARBA00022729"/>
    </source>
</evidence>
<comment type="caution">
    <text evidence="6">The sequence shown here is derived from an EMBL/GenBank/DDBJ whole genome shotgun (WGS) entry which is preliminary data.</text>
</comment>
<dbReference type="GO" id="GO:0030313">
    <property type="term" value="C:cell envelope"/>
    <property type="evidence" value="ECO:0007669"/>
    <property type="project" value="UniProtKB-SubCell"/>
</dbReference>
<dbReference type="EMBL" id="JACXAF010000034">
    <property type="protein sequence ID" value="MBD1391306.1"/>
    <property type="molecule type" value="Genomic_DNA"/>
</dbReference>
<dbReference type="SUPFAM" id="SSF53822">
    <property type="entry name" value="Periplasmic binding protein-like I"/>
    <property type="match status" value="1"/>
</dbReference>
<gene>
    <name evidence="6" type="ORF">IC617_17910</name>
</gene>
<dbReference type="PANTHER" id="PTHR46847:SF1">
    <property type="entry name" value="D-ALLOSE-BINDING PERIPLASMIC PROTEIN-RELATED"/>
    <property type="match status" value="1"/>
</dbReference>
<evidence type="ECO:0000313" key="6">
    <source>
        <dbReference type="EMBL" id="MBD1391306.1"/>
    </source>
</evidence>
<feature type="region of interest" description="Disordered" evidence="4">
    <location>
        <begin position="311"/>
        <end position="331"/>
    </location>
</feature>
<comment type="subcellular location">
    <subcellularLocation>
        <location evidence="1">Cell envelope</location>
    </subcellularLocation>
</comment>
<dbReference type="AlphaFoldDB" id="A0A8J6UH77"/>
<reference evidence="6" key="1">
    <citation type="submission" date="2020-09" db="EMBL/GenBank/DDBJ databases">
        <title>A novel bacterium of genus Neiella, isolated from South China Sea.</title>
        <authorList>
            <person name="Huang H."/>
            <person name="Mo K."/>
            <person name="Hu Y."/>
        </authorList>
    </citation>
    <scope>NUCLEOTIDE SEQUENCE</scope>
    <source>
        <strain evidence="6">HB171785</strain>
    </source>
</reference>
<dbReference type="InterPro" id="IPR028082">
    <property type="entry name" value="Peripla_BP_I"/>
</dbReference>
<dbReference type="Pfam" id="PF13407">
    <property type="entry name" value="Peripla_BP_4"/>
    <property type="match status" value="1"/>
</dbReference>
<comment type="similarity">
    <text evidence="2">Belongs to the bacterial solute-binding protein 2 family.</text>
</comment>
<evidence type="ECO:0000259" key="5">
    <source>
        <dbReference type="Pfam" id="PF13407"/>
    </source>
</evidence>
<keyword evidence="7" id="KW-1185">Reference proteome</keyword>
<dbReference type="GO" id="GO:0030246">
    <property type="term" value="F:carbohydrate binding"/>
    <property type="evidence" value="ECO:0007669"/>
    <property type="project" value="UniProtKB-ARBA"/>
</dbReference>
<evidence type="ECO:0000256" key="4">
    <source>
        <dbReference type="SAM" id="MobiDB-lite"/>
    </source>
</evidence>
<dbReference type="PANTHER" id="PTHR46847">
    <property type="entry name" value="D-ALLOSE-BINDING PERIPLASMIC PROTEIN-RELATED"/>
    <property type="match status" value="1"/>
</dbReference>
<proteinExistence type="inferred from homology"/>
<dbReference type="RefSeq" id="WP_191146364.1">
    <property type="nucleotide sequence ID" value="NZ_JACXAF010000034.1"/>
</dbReference>
<accession>A0A8J6UH77</accession>
<evidence type="ECO:0000256" key="1">
    <source>
        <dbReference type="ARBA" id="ARBA00004196"/>
    </source>
</evidence>
<dbReference type="Gene3D" id="3.40.50.2300">
    <property type="match status" value="2"/>
</dbReference>
<evidence type="ECO:0000313" key="7">
    <source>
        <dbReference type="Proteomes" id="UP000638014"/>
    </source>
</evidence>
<organism evidence="6 7">
    <name type="scientific">Neiella litorisoli</name>
    <dbReference type="NCBI Taxonomy" id="2771431"/>
    <lineage>
        <taxon>Bacteria</taxon>
        <taxon>Pseudomonadati</taxon>
        <taxon>Pseudomonadota</taxon>
        <taxon>Gammaproteobacteria</taxon>
        <taxon>Alteromonadales</taxon>
        <taxon>Echinimonadaceae</taxon>
        <taxon>Neiella</taxon>
    </lineage>
</organism>